<feature type="non-terminal residue" evidence="1">
    <location>
        <position position="1"/>
    </location>
</feature>
<sequence length="193" mass="20899">VRTRGREIESVAVFCASSLGNEPKFVELATGLGKYLALEGVTVIFGGSDAGLMGAVADGAISENGHVIGVYPENTFSRDVRHRGGVDLRLVASMHERKALMYELSDGVIALPGGYGTLDELAEVLSWTQLGLHDLPVVLLDTGKFWNKFVEFFDDAMSFGVLNERSRQSLARALTPQSALELLRKLPSDTVED</sequence>
<evidence type="ECO:0000313" key="1">
    <source>
        <dbReference type="EMBL" id="SUZ65962.1"/>
    </source>
</evidence>
<accession>A0A381PG50</accession>
<evidence type="ECO:0008006" key="2">
    <source>
        <dbReference type="Google" id="ProtNLM"/>
    </source>
</evidence>
<gene>
    <name evidence="1" type="ORF">METZ01_LOCUS18816</name>
</gene>
<dbReference type="GO" id="GO:0009691">
    <property type="term" value="P:cytokinin biosynthetic process"/>
    <property type="evidence" value="ECO:0007669"/>
    <property type="project" value="InterPro"/>
</dbReference>
<dbReference type="GO" id="GO:0016799">
    <property type="term" value="F:hydrolase activity, hydrolyzing N-glycosyl compounds"/>
    <property type="evidence" value="ECO:0007669"/>
    <property type="project" value="TreeGrafter"/>
</dbReference>
<dbReference type="AlphaFoldDB" id="A0A381PG50"/>
<proteinExistence type="predicted"/>
<dbReference type="Gene3D" id="3.40.50.450">
    <property type="match status" value="1"/>
</dbReference>
<dbReference type="GO" id="GO:0005829">
    <property type="term" value="C:cytosol"/>
    <property type="evidence" value="ECO:0007669"/>
    <property type="project" value="TreeGrafter"/>
</dbReference>
<dbReference type="NCBIfam" id="TIGR00730">
    <property type="entry name" value="Rossman fold protein, TIGR00730 family"/>
    <property type="match status" value="1"/>
</dbReference>
<organism evidence="1">
    <name type="scientific">marine metagenome</name>
    <dbReference type="NCBI Taxonomy" id="408172"/>
    <lineage>
        <taxon>unclassified sequences</taxon>
        <taxon>metagenomes</taxon>
        <taxon>ecological metagenomes</taxon>
    </lineage>
</organism>
<protein>
    <recommendedName>
        <fullName evidence="2">Cytokinin riboside 5'-monophosphate phosphoribohydrolase</fullName>
    </recommendedName>
</protein>
<dbReference type="PANTHER" id="PTHR31223:SF70">
    <property type="entry name" value="LOG FAMILY PROTEIN YJL055W"/>
    <property type="match status" value="1"/>
</dbReference>
<dbReference type="Pfam" id="PF03641">
    <property type="entry name" value="Lysine_decarbox"/>
    <property type="match status" value="1"/>
</dbReference>
<dbReference type="InterPro" id="IPR031100">
    <property type="entry name" value="LOG_fam"/>
</dbReference>
<dbReference type="InterPro" id="IPR005269">
    <property type="entry name" value="LOG"/>
</dbReference>
<name>A0A381PG50_9ZZZZ</name>
<dbReference type="SUPFAM" id="SSF102405">
    <property type="entry name" value="MCP/YpsA-like"/>
    <property type="match status" value="1"/>
</dbReference>
<reference evidence="1" key="1">
    <citation type="submission" date="2018-05" db="EMBL/GenBank/DDBJ databases">
        <authorList>
            <person name="Lanie J.A."/>
            <person name="Ng W.-L."/>
            <person name="Kazmierczak K.M."/>
            <person name="Andrzejewski T.M."/>
            <person name="Davidsen T.M."/>
            <person name="Wayne K.J."/>
            <person name="Tettelin H."/>
            <person name="Glass J.I."/>
            <person name="Rusch D."/>
            <person name="Podicherti R."/>
            <person name="Tsui H.-C.T."/>
            <person name="Winkler M.E."/>
        </authorList>
    </citation>
    <scope>NUCLEOTIDE SEQUENCE</scope>
</reference>
<dbReference type="PANTHER" id="PTHR31223">
    <property type="entry name" value="LOG FAMILY PROTEIN YJL055W"/>
    <property type="match status" value="1"/>
</dbReference>
<dbReference type="EMBL" id="UINC01000972">
    <property type="protein sequence ID" value="SUZ65962.1"/>
    <property type="molecule type" value="Genomic_DNA"/>
</dbReference>